<organism evidence="4 5">
    <name type="scientific">Sediminihaliea albiluteola</name>
    <dbReference type="NCBI Taxonomy" id="2758564"/>
    <lineage>
        <taxon>Bacteria</taxon>
        <taxon>Pseudomonadati</taxon>
        <taxon>Pseudomonadota</taxon>
        <taxon>Gammaproteobacteria</taxon>
        <taxon>Cellvibrionales</taxon>
        <taxon>Halieaceae</taxon>
        <taxon>Sediminihaliea</taxon>
    </lineage>
</organism>
<dbReference type="Gene3D" id="2.140.10.30">
    <property type="entry name" value="Dipeptidylpeptidase IV, N-terminal domain"/>
    <property type="match status" value="1"/>
</dbReference>
<keyword evidence="1" id="KW-0732">Signal</keyword>
<dbReference type="RefSeq" id="WP_182170023.1">
    <property type="nucleotide sequence ID" value="NZ_JACFXU010000013.1"/>
</dbReference>
<reference evidence="4 5" key="1">
    <citation type="submission" date="2020-07" db="EMBL/GenBank/DDBJ databases">
        <title>Halieaceae bacterium, F7430, whole genome shotgun sequencing project.</title>
        <authorList>
            <person name="Jiang S."/>
            <person name="Liu Z.W."/>
            <person name="Du Z.J."/>
        </authorList>
    </citation>
    <scope>NUCLEOTIDE SEQUENCE [LARGE SCALE GENOMIC DNA]</scope>
    <source>
        <strain evidence="4 5">F7430</strain>
    </source>
</reference>
<dbReference type="AlphaFoldDB" id="A0A7W2TVG8"/>
<dbReference type="GO" id="GO:0008239">
    <property type="term" value="F:dipeptidyl-peptidase activity"/>
    <property type="evidence" value="ECO:0007669"/>
    <property type="project" value="TreeGrafter"/>
</dbReference>
<gene>
    <name evidence="4" type="ORF">H2508_05855</name>
</gene>
<dbReference type="InterPro" id="IPR001375">
    <property type="entry name" value="Peptidase_S9_cat"/>
</dbReference>
<dbReference type="InterPro" id="IPR050278">
    <property type="entry name" value="Serine_Prot_S9B/DPPIV"/>
</dbReference>
<sequence length="796" mass="90175">MKSKFVAFGLILAAGLATAAEQPSLELIMSDPDWIGNAPQSPYWSDSGDSIYYSQKQVGEDFSQLFRLTLPGGETLAVDESRSPADSGRDKIYNSDRSAVAWLERGDIFLKDLKSKQSQRITATVSDESHLQFSADDNSLQFLRDEQFFSFDLQRGSLRQLTDIRLSDDPKAEQARFDVLRAQQARTYRSLVESAQRSERREAAEQLRAQHPKALYLGKNIRVLARSLSPNGEQLALVVSDASDDTGRAGSMPNYLTADGYVTVREVRSRVGRNTERAQDLLIVDLSSNKISKVDWSSLPGIDQDPLAKLRLSALKWHLEQGANEAEVKQALTAPEQRGLSVTQLKWSPNGQHLALQLLANDFKDRWLVSYSPAAAGAQLKLQHRLSDEAWINWEYNDFGWLSDSRSLWFLSEESGYSHLYRKAFDEKRATALSSGQFVVREPAIAPAEDYAYLVANRAHPGNYHVYRVPLSGGALEQVSDLDGVSSFVLSPNSEQLLISRSWFDRHEDLYLGASDGSQGLKRLTDTVSARYREIDWIIPKIVEVPSSHSERPIYSKLYLPADHDPNKRYPALMFVHGAGYTQNAHFGWPYYFREFMFHTVLSNAGYVVLDMDYRASQGYGRDWRTSIYRNMGQPELEDFLDGIDYLVEQQGVERHRVGIYGGSYGGFMTFMALFKAPEAFAAGAALRPVVDWMHYENDYTQRILNTPLIDPEAYQRSSPINHAAGLEKPLLITSGMQDDNVFFQDSVLMVQRLLELKKPDFEIAIYPLEGHGFSNPESWLDQYRRIFKLMQKHLQ</sequence>
<evidence type="ECO:0000313" key="5">
    <source>
        <dbReference type="Proteomes" id="UP000539350"/>
    </source>
</evidence>
<dbReference type="Gene3D" id="3.40.50.1820">
    <property type="entry name" value="alpha/beta hydrolase"/>
    <property type="match status" value="1"/>
</dbReference>
<name>A0A7W2TVG8_9GAMM</name>
<dbReference type="Pfam" id="PF00326">
    <property type="entry name" value="Peptidase_S9"/>
    <property type="match status" value="1"/>
</dbReference>
<dbReference type="Proteomes" id="UP000539350">
    <property type="component" value="Unassembled WGS sequence"/>
</dbReference>
<dbReference type="SUPFAM" id="SSF82171">
    <property type="entry name" value="DPP6 N-terminal domain-like"/>
    <property type="match status" value="1"/>
</dbReference>
<protein>
    <submittedName>
        <fullName evidence="4">S9 family peptidase</fullName>
    </submittedName>
</protein>
<feature type="domain" description="Dipeptidylpeptidase IV N-terminal" evidence="3">
    <location>
        <begin position="333"/>
        <end position="498"/>
    </location>
</feature>
<evidence type="ECO:0000259" key="3">
    <source>
        <dbReference type="Pfam" id="PF00930"/>
    </source>
</evidence>
<evidence type="ECO:0000259" key="2">
    <source>
        <dbReference type="Pfam" id="PF00326"/>
    </source>
</evidence>
<dbReference type="InterPro" id="IPR002469">
    <property type="entry name" value="Peptidase_S9B_N"/>
</dbReference>
<dbReference type="InterPro" id="IPR011042">
    <property type="entry name" value="6-blade_b-propeller_TolB-like"/>
</dbReference>
<dbReference type="GO" id="GO:0008236">
    <property type="term" value="F:serine-type peptidase activity"/>
    <property type="evidence" value="ECO:0007669"/>
    <property type="project" value="InterPro"/>
</dbReference>
<dbReference type="InterPro" id="IPR029058">
    <property type="entry name" value="AB_hydrolase_fold"/>
</dbReference>
<accession>A0A7W2TVG8</accession>
<feature type="signal peptide" evidence="1">
    <location>
        <begin position="1"/>
        <end position="19"/>
    </location>
</feature>
<dbReference type="PANTHER" id="PTHR11731">
    <property type="entry name" value="PROTEASE FAMILY S9B,C DIPEPTIDYL-PEPTIDASE IV-RELATED"/>
    <property type="match status" value="1"/>
</dbReference>
<feature type="chain" id="PRO_5031015843" evidence="1">
    <location>
        <begin position="20"/>
        <end position="796"/>
    </location>
</feature>
<dbReference type="Pfam" id="PF00930">
    <property type="entry name" value="DPPIV_N"/>
    <property type="match status" value="1"/>
</dbReference>
<evidence type="ECO:0000313" key="4">
    <source>
        <dbReference type="EMBL" id="MBA6412633.1"/>
    </source>
</evidence>
<feature type="domain" description="Peptidase S9 prolyl oligopeptidase catalytic" evidence="2">
    <location>
        <begin position="601"/>
        <end position="796"/>
    </location>
</feature>
<dbReference type="PANTHER" id="PTHR11731:SF193">
    <property type="entry name" value="DIPEPTIDYL PEPTIDASE 9"/>
    <property type="match status" value="1"/>
</dbReference>
<keyword evidence="5" id="KW-1185">Reference proteome</keyword>
<dbReference type="Gene3D" id="2.120.10.30">
    <property type="entry name" value="TolB, C-terminal domain"/>
    <property type="match status" value="1"/>
</dbReference>
<proteinExistence type="predicted"/>
<dbReference type="GO" id="GO:0006508">
    <property type="term" value="P:proteolysis"/>
    <property type="evidence" value="ECO:0007669"/>
    <property type="project" value="InterPro"/>
</dbReference>
<dbReference type="SUPFAM" id="SSF53474">
    <property type="entry name" value="alpha/beta-Hydrolases"/>
    <property type="match status" value="1"/>
</dbReference>
<evidence type="ECO:0000256" key="1">
    <source>
        <dbReference type="SAM" id="SignalP"/>
    </source>
</evidence>
<dbReference type="EMBL" id="JACFXU010000013">
    <property type="protein sequence ID" value="MBA6412633.1"/>
    <property type="molecule type" value="Genomic_DNA"/>
</dbReference>
<comment type="caution">
    <text evidence="4">The sequence shown here is derived from an EMBL/GenBank/DDBJ whole genome shotgun (WGS) entry which is preliminary data.</text>
</comment>